<dbReference type="Proteomes" id="UP000569914">
    <property type="component" value="Unassembled WGS sequence"/>
</dbReference>
<organism evidence="1 2">
    <name type="scientific">Microlunatus parietis</name>
    <dbReference type="NCBI Taxonomy" id="682979"/>
    <lineage>
        <taxon>Bacteria</taxon>
        <taxon>Bacillati</taxon>
        <taxon>Actinomycetota</taxon>
        <taxon>Actinomycetes</taxon>
        <taxon>Propionibacteriales</taxon>
        <taxon>Propionibacteriaceae</taxon>
        <taxon>Microlunatus</taxon>
    </lineage>
</organism>
<sequence length="79" mass="9240">MMTELRECSVRELLLELNRIEEQILATRLYAQAESGHGAVNPRLVELADRERAITVELGRRRHSLNEWFAHRLLDVSRT</sequence>
<evidence type="ECO:0000313" key="1">
    <source>
        <dbReference type="EMBL" id="NYE70050.1"/>
    </source>
</evidence>
<keyword evidence="2" id="KW-1185">Reference proteome</keyword>
<protein>
    <submittedName>
        <fullName evidence="1">Uncharacterized protein</fullName>
    </submittedName>
</protein>
<gene>
    <name evidence="1" type="ORF">BKA15_001379</name>
</gene>
<dbReference type="AlphaFoldDB" id="A0A7Y9LAY1"/>
<evidence type="ECO:0000313" key="2">
    <source>
        <dbReference type="Proteomes" id="UP000569914"/>
    </source>
</evidence>
<comment type="caution">
    <text evidence="1">The sequence shown here is derived from an EMBL/GenBank/DDBJ whole genome shotgun (WGS) entry which is preliminary data.</text>
</comment>
<proteinExistence type="predicted"/>
<dbReference type="RefSeq" id="WP_179749240.1">
    <property type="nucleotide sequence ID" value="NZ_JACCBU010000001.1"/>
</dbReference>
<dbReference type="EMBL" id="JACCBU010000001">
    <property type="protein sequence ID" value="NYE70050.1"/>
    <property type="molecule type" value="Genomic_DNA"/>
</dbReference>
<accession>A0A7Y9LAY1</accession>
<name>A0A7Y9LAY1_9ACTN</name>
<reference evidence="1 2" key="1">
    <citation type="submission" date="2020-07" db="EMBL/GenBank/DDBJ databases">
        <title>Sequencing the genomes of 1000 actinobacteria strains.</title>
        <authorList>
            <person name="Klenk H.-P."/>
        </authorList>
    </citation>
    <scope>NUCLEOTIDE SEQUENCE [LARGE SCALE GENOMIC DNA]</scope>
    <source>
        <strain evidence="1 2">DSM 22083</strain>
    </source>
</reference>